<dbReference type="RefSeq" id="WP_349589365.1">
    <property type="nucleotide sequence ID" value="NZ_JBEFLD010000007.1"/>
</dbReference>
<dbReference type="Pfam" id="PF04345">
    <property type="entry name" value="Chor_lyase"/>
    <property type="match status" value="1"/>
</dbReference>
<protein>
    <submittedName>
        <fullName evidence="5">Chorismate lyase</fullName>
        <ecNumber evidence="5">4.1.3.40</ecNumber>
    </submittedName>
</protein>
<keyword evidence="4" id="KW-0670">Pyruvate</keyword>
<dbReference type="PANTHER" id="PTHR38683:SF1">
    <property type="entry name" value="CHORISMATE PYRUVATE-LYASE"/>
    <property type="match status" value="1"/>
</dbReference>
<dbReference type="EC" id="4.1.3.40" evidence="5"/>
<evidence type="ECO:0000256" key="1">
    <source>
        <dbReference type="ARBA" id="ARBA00022490"/>
    </source>
</evidence>
<dbReference type="Proteomes" id="UP001433638">
    <property type="component" value="Unassembled WGS sequence"/>
</dbReference>
<evidence type="ECO:0000313" key="5">
    <source>
        <dbReference type="EMBL" id="MEQ6291888.1"/>
    </source>
</evidence>
<evidence type="ECO:0000256" key="3">
    <source>
        <dbReference type="ARBA" id="ARBA00023239"/>
    </source>
</evidence>
<dbReference type="PANTHER" id="PTHR38683">
    <property type="entry name" value="CHORISMATE PYRUVATE-LYASE"/>
    <property type="match status" value="1"/>
</dbReference>
<dbReference type="InterPro" id="IPR028978">
    <property type="entry name" value="Chorismate_lyase_/UTRA_dom_sf"/>
</dbReference>
<keyword evidence="6" id="KW-1185">Reference proteome</keyword>
<dbReference type="SUPFAM" id="SSF64288">
    <property type="entry name" value="Chorismate lyase-like"/>
    <property type="match status" value="1"/>
</dbReference>
<keyword evidence="3 5" id="KW-0456">Lyase</keyword>
<dbReference type="InterPro" id="IPR007440">
    <property type="entry name" value="Chorismate--pyruvate_lyase"/>
</dbReference>
<gene>
    <name evidence="5" type="ORF">ABNW52_14815</name>
</gene>
<dbReference type="Gene3D" id="3.40.1410.10">
    <property type="entry name" value="Chorismate lyase-like"/>
    <property type="match status" value="1"/>
</dbReference>
<comment type="caution">
    <text evidence="5">The sequence shown here is derived from an EMBL/GenBank/DDBJ whole genome shotgun (WGS) entry which is preliminary data.</text>
</comment>
<accession>A0ABV1M6S0</accession>
<dbReference type="GO" id="GO:0008813">
    <property type="term" value="F:chorismate lyase activity"/>
    <property type="evidence" value="ECO:0007669"/>
    <property type="project" value="UniProtKB-EC"/>
</dbReference>
<proteinExistence type="predicted"/>
<evidence type="ECO:0000256" key="4">
    <source>
        <dbReference type="ARBA" id="ARBA00023317"/>
    </source>
</evidence>
<keyword evidence="2" id="KW-0831">Ubiquinone biosynthesis</keyword>
<reference evidence="5" key="1">
    <citation type="submission" date="2024-06" db="EMBL/GenBank/DDBJ databases">
        <title>Genome sequence of Vogesella sp. MAHUQ-64.</title>
        <authorList>
            <person name="Huq M.A."/>
        </authorList>
    </citation>
    <scope>NUCLEOTIDE SEQUENCE</scope>
    <source>
        <strain evidence="5">MAHUQ-64</strain>
    </source>
</reference>
<dbReference type="EMBL" id="JBEFLD010000007">
    <property type="protein sequence ID" value="MEQ6291888.1"/>
    <property type="molecule type" value="Genomic_DNA"/>
</dbReference>
<sequence length="176" mass="18926">MTTLPLWTDTLPLPQGALAACIGTQGSLTEYLMASGQPFAVQVLAQGEDSALPDEQALLQVNAQATVYARQVCLTLAGEPVVVARSVTRLDCQVWRPILERGARSLGLTLFGGLPALQRDALQFAAVQPPHGLHRLATAHTGPADSLLARRCRFQLQDSPLLVCEVFLPALEKYLT</sequence>
<evidence type="ECO:0000313" key="6">
    <source>
        <dbReference type="Proteomes" id="UP001433638"/>
    </source>
</evidence>
<keyword evidence="1" id="KW-0963">Cytoplasm</keyword>
<organism evidence="5 6">
    <name type="scientific">Vogesella oryzagri</name>
    <dbReference type="NCBI Taxonomy" id="3160864"/>
    <lineage>
        <taxon>Bacteria</taxon>
        <taxon>Pseudomonadati</taxon>
        <taxon>Pseudomonadota</taxon>
        <taxon>Betaproteobacteria</taxon>
        <taxon>Neisseriales</taxon>
        <taxon>Chromobacteriaceae</taxon>
        <taxon>Vogesella</taxon>
    </lineage>
</organism>
<evidence type="ECO:0000256" key="2">
    <source>
        <dbReference type="ARBA" id="ARBA00022688"/>
    </source>
</evidence>
<name>A0ABV1M6S0_9NEIS</name>